<dbReference type="InterPro" id="IPR000792">
    <property type="entry name" value="Tscrpt_reg_LuxR_C"/>
</dbReference>
<evidence type="ECO:0000259" key="3">
    <source>
        <dbReference type="SMART" id="SM00421"/>
    </source>
</evidence>
<feature type="domain" description="HTH luxR-type" evidence="3">
    <location>
        <begin position="455"/>
        <end position="512"/>
    </location>
</feature>
<feature type="coiled-coil region" evidence="1">
    <location>
        <begin position="367"/>
        <end position="414"/>
    </location>
</feature>
<dbReference type="InterPro" id="IPR019734">
    <property type="entry name" value="TPR_rpt"/>
</dbReference>
<reference evidence="4 5" key="1">
    <citation type="submission" date="2018-01" db="EMBL/GenBank/DDBJ databases">
        <title>Complete genome sequence of Flavivirga eckloniae ECD14 isolated from seaweed Ecklonia cava.</title>
        <authorList>
            <person name="Lee J.H."/>
            <person name="Baik K.S."/>
            <person name="Seong C.N."/>
        </authorList>
    </citation>
    <scope>NUCLEOTIDE SEQUENCE [LARGE SCALE GENOMIC DNA]</scope>
    <source>
        <strain evidence="4 5">ECD14</strain>
    </source>
</reference>
<evidence type="ECO:0000313" key="4">
    <source>
        <dbReference type="EMBL" id="AUP81267.1"/>
    </source>
</evidence>
<dbReference type="RefSeq" id="WP_102757910.1">
    <property type="nucleotide sequence ID" value="NZ_CP025791.1"/>
</dbReference>
<accession>A0A2K9PXJ5</accession>
<dbReference type="Gene3D" id="1.25.40.10">
    <property type="entry name" value="Tetratricopeptide repeat domain"/>
    <property type="match status" value="1"/>
</dbReference>
<keyword evidence="2" id="KW-1133">Transmembrane helix</keyword>
<keyword evidence="5" id="KW-1185">Reference proteome</keyword>
<dbReference type="KEGG" id="fek:C1H87_22130"/>
<dbReference type="GO" id="GO:0006355">
    <property type="term" value="P:regulation of DNA-templated transcription"/>
    <property type="evidence" value="ECO:0007669"/>
    <property type="project" value="InterPro"/>
</dbReference>
<dbReference type="OrthoDB" id="1090267at2"/>
<dbReference type="EMBL" id="CP025791">
    <property type="protein sequence ID" value="AUP81267.1"/>
    <property type="molecule type" value="Genomic_DNA"/>
</dbReference>
<evidence type="ECO:0000256" key="2">
    <source>
        <dbReference type="SAM" id="Phobius"/>
    </source>
</evidence>
<keyword evidence="1" id="KW-0175">Coiled coil</keyword>
<dbReference type="InterPro" id="IPR016032">
    <property type="entry name" value="Sig_transdc_resp-reg_C-effctor"/>
</dbReference>
<proteinExistence type="predicted"/>
<protein>
    <recommendedName>
        <fullName evidence="3">HTH luxR-type domain-containing protein</fullName>
    </recommendedName>
</protein>
<name>A0A2K9PXJ5_9FLAO</name>
<evidence type="ECO:0000313" key="5">
    <source>
        <dbReference type="Proteomes" id="UP000235826"/>
    </source>
</evidence>
<evidence type="ECO:0000256" key="1">
    <source>
        <dbReference type="SAM" id="Coils"/>
    </source>
</evidence>
<dbReference type="Gene3D" id="1.10.10.10">
    <property type="entry name" value="Winged helix-like DNA-binding domain superfamily/Winged helix DNA-binding domain"/>
    <property type="match status" value="1"/>
</dbReference>
<organism evidence="4 5">
    <name type="scientific">Flavivirga eckloniae</name>
    <dbReference type="NCBI Taxonomy" id="1803846"/>
    <lineage>
        <taxon>Bacteria</taxon>
        <taxon>Pseudomonadati</taxon>
        <taxon>Bacteroidota</taxon>
        <taxon>Flavobacteriia</taxon>
        <taxon>Flavobacteriales</taxon>
        <taxon>Flavobacteriaceae</taxon>
        <taxon>Flavivirga</taxon>
    </lineage>
</organism>
<keyword evidence="2" id="KW-0812">Transmembrane</keyword>
<sequence>MNIKYKHIEILILFFLFFNSFQYSIIGQQKIVAKDVINNSHKDLKEEFHSKILDVKRYMGLGQYQKAYDLIKNINPKIKQQEFISYRVELLYQQLGLYLIFEQIEKANAVFYSNYESIAKDINEHQDKIQLNNKLNSMHSWLESRGNNNLIKAEEILIKSINYIKQNGLENSLSFLYTQLGLADCYILMYKFEQAKSILLDIKGKITDPKDHINCLLNRSLGNFFFKTKNYENAILYYEKSLQQINSQKIHIDIKVELLENLAELYHKRDMLKKAYSYLLESKSMNDSLFGSRSMQNKVLFEIRDKNAKQIAEQKLIILKSKKDVWFLKSVMYISSLVLLIIGILIYFFRKIKKQKIEKEFIEDEKRAEHIRQKKELELKNKELLSSALQLMEKENLQEDIKEQLNKIEFKEANTPIIRKIIRSLKIDRSKKWEEFDMHFTALNHSFFKILKDEFPLLTKTDLKICAFVKLGFSSKDMSQIMGIGVEGINTSRSRIRKKMNLKRAVVLVDFLQKIKEH</sequence>
<feature type="transmembrane region" description="Helical" evidence="2">
    <location>
        <begin position="326"/>
        <end position="349"/>
    </location>
</feature>
<dbReference type="SUPFAM" id="SSF48452">
    <property type="entry name" value="TPR-like"/>
    <property type="match status" value="2"/>
</dbReference>
<dbReference type="GO" id="GO:0003677">
    <property type="term" value="F:DNA binding"/>
    <property type="evidence" value="ECO:0007669"/>
    <property type="project" value="InterPro"/>
</dbReference>
<keyword evidence="2" id="KW-0472">Membrane</keyword>
<dbReference type="AlphaFoldDB" id="A0A2K9PXJ5"/>
<dbReference type="SMART" id="SM00028">
    <property type="entry name" value="TPR"/>
    <property type="match status" value="2"/>
</dbReference>
<dbReference type="Proteomes" id="UP000235826">
    <property type="component" value="Chromosome"/>
</dbReference>
<dbReference type="InterPro" id="IPR036388">
    <property type="entry name" value="WH-like_DNA-bd_sf"/>
</dbReference>
<gene>
    <name evidence="4" type="ORF">C1H87_22130</name>
</gene>
<dbReference type="SMART" id="SM00421">
    <property type="entry name" value="HTH_LUXR"/>
    <property type="match status" value="1"/>
</dbReference>
<dbReference type="SUPFAM" id="SSF46894">
    <property type="entry name" value="C-terminal effector domain of the bipartite response regulators"/>
    <property type="match status" value="1"/>
</dbReference>
<dbReference type="InterPro" id="IPR011990">
    <property type="entry name" value="TPR-like_helical_dom_sf"/>
</dbReference>